<dbReference type="FunFam" id="3.30.160.60:FF:001269">
    <property type="entry name" value="Zinc finger protein"/>
    <property type="match status" value="1"/>
</dbReference>
<sequence>MNLSTLTTIILHSCRMELLRQRKRKRRNLRRKRSPDQSQNVNMLIQRKSFWNNTWWAIRWREGSSCDICGAGLKRKDHLTRHKQSHNPERPYVCTVCLKAFKRKEQLTLHFVIHSGEKRHVCTECGKGFYRKDHLRKHTRSHIARRVKAELSQQGCAEIL</sequence>
<keyword evidence="5" id="KW-0862">Zinc</keyword>
<dbReference type="GO" id="GO:0000981">
    <property type="term" value="F:DNA-binding transcription factor activity, RNA polymerase II-specific"/>
    <property type="evidence" value="ECO:0007669"/>
    <property type="project" value="TreeGrafter"/>
</dbReference>
<reference evidence="9" key="1">
    <citation type="submission" date="2022-03" db="EMBL/GenBank/DDBJ databases">
        <authorList>
            <person name="Sayadi A."/>
        </authorList>
    </citation>
    <scope>NUCLEOTIDE SEQUENCE</scope>
</reference>
<evidence type="ECO:0000259" key="8">
    <source>
        <dbReference type="PROSITE" id="PS50157"/>
    </source>
</evidence>
<dbReference type="InterPro" id="IPR036236">
    <property type="entry name" value="Znf_C2H2_sf"/>
</dbReference>
<evidence type="ECO:0000313" key="9">
    <source>
        <dbReference type="EMBL" id="CAH1992635.1"/>
    </source>
</evidence>
<keyword evidence="4 7" id="KW-0863">Zinc-finger</keyword>
<keyword evidence="2" id="KW-0479">Metal-binding</keyword>
<dbReference type="SUPFAM" id="SSF57667">
    <property type="entry name" value="beta-beta-alpha zinc fingers"/>
    <property type="match status" value="2"/>
</dbReference>
<keyword evidence="3" id="KW-0677">Repeat</keyword>
<dbReference type="Proteomes" id="UP001152888">
    <property type="component" value="Unassembled WGS sequence"/>
</dbReference>
<dbReference type="GO" id="GO:0008270">
    <property type="term" value="F:zinc ion binding"/>
    <property type="evidence" value="ECO:0007669"/>
    <property type="project" value="UniProtKB-KW"/>
</dbReference>
<feature type="domain" description="C2H2-type" evidence="8">
    <location>
        <begin position="120"/>
        <end position="147"/>
    </location>
</feature>
<gene>
    <name evidence="9" type="ORF">ACAOBT_LOCUS20997</name>
</gene>
<name>A0A9P0LDX3_ACAOB</name>
<comment type="subcellular location">
    <subcellularLocation>
        <location evidence="1">Nucleus</location>
    </subcellularLocation>
</comment>
<dbReference type="GO" id="GO:0005634">
    <property type="term" value="C:nucleus"/>
    <property type="evidence" value="ECO:0007669"/>
    <property type="project" value="UniProtKB-SubCell"/>
</dbReference>
<dbReference type="EMBL" id="CAKOFQ010007151">
    <property type="protein sequence ID" value="CAH1992635.1"/>
    <property type="molecule type" value="Genomic_DNA"/>
</dbReference>
<dbReference type="Pfam" id="PF00096">
    <property type="entry name" value="zf-C2H2"/>
    <property type="match status" value="3"/>
</dbReference>
<keyword evidence="10" id="KW-1185">Reference proteome</keyword>
<evidence type="ECO:0000256" key="3">
    <source>
        <dbReference type="ARBA" id="ARBA00022737"/>
    </source>
</evidence>
<dbReference type="FunFam" id="3.30.160.60:FF:000843">
    <property type="entry name" value="Potential zinc finger protein"/>
    <property type="match status" value="1"/>
</dbReference>
<evidence type="ECO:0000256" key="4">
    <source>
        <dbReference type="ARBA" id="ARBA00022771"/>
    </source>
</evidence>
<dbReference type="PANTHER" id="PTHR24394:SF29">
    <property type="entry name" value="MYONEURIN"/>
    <property type="match status" value="1"/>
</dbReference>
<feature type="domain" description="C2H2-type" evidence="8">
    <location>
        <begin position="92"/>
        <end position="119"/>
    </location>
</feature>
<dbReference type="InterPro" id="IPR013087">
    <property type="entry name" value="Znf_C2H2_type"/>
</dbReference>
<evidence type="ECO:0000313" key="10">
    <source>
        <dbReference type="Proteomes" id="UP001152888"/>
    </source>
</evidence>
<evidence type="ECO:0000256" key="6">
    <source>
        <dbReference type="ARBA" id="ARBA00023242"/>
    </source>
</evidence>
<feature type="domain" description="C2H2-type" evidence="8">
    <location>
        <begin position="64"/>
        <end position="91"/>
    </location>
</feature>
<dbReference type="OrthoDB" id="10072647at2759"/>
<dbReference type="Gene3D" id="3.30.160.60">
    <property type="entry name" value="Classic Zinc Finger"/>
    <property type="match status" value="3"/>
</dbReference>
<evidence type="ECO:0000256" key="7">
    <source>
        <dbReference type="PROSITE-ProRule" id="PRU00042"/>
    </source>
</evidence>
<organism evidence="9 10">
    <name type="scientific">Acanthoscelides obtectus</name>
    <name type="common">Bean weevil</name>
    <name type="synonym">Bruchus obtectus</name>
    <dbReference type="NCBI Taxonomy" id="200917"/>
    <lineage>
        <taxon>Eukaryota</taxon>
        <taxon>Metazoa</taxon>
        <taxon>Ecdysozoa</taxon>
        <taxon>Arthropoda</taxon>
        <taxon>Hexapoda</taxon>
        <taxon>Insecta</taxon>
        <taxon>Pterygota</taxon>
        <taxon>Neoptera</taxon>
        <taxon>Endopterygota</taxon>
        <taxon>Coleoptera</taxon>
        <taxon>Polyphaga</taxon>
        <taxon>Cucujiformia</taxon>
        <taxon>Chrysomeloidea</taxon>
        <taxon>Chrysomelidae</taxon>
        <taxon>Bruchinae</taxon>
        <taxon>Bruchini</taxon>
        <taxon>Acanthoscelides</taxon>
    </lineage>
</organism>
<dbReference type="PROSITE" id="PS50157">
    <property type="entry name" value="ZINC_FINGER_C2H2_2"/>
    <property type="match status" value="3"/>
</dbReference>
<protein>
    <recommendedName>
        <fullName evidence="8">C2H2-type domain-containing protein</fullName>
    </recommendedName>
</protein>
<evidence type="ECO:0000256" key="5">
    <source>
        <dbReference type="ARBA" id="ARBA00022833"/>
    </source>
</evidence>
<dbReference type="SMART" id="SM00355">
    <property type="entry name" value="ZnF_C2H2"/>
    <property type="match status" value="3"/>
</dbReference>
<evidence type="ECO:0000256" key="2">
    <source>
        <dbReference type="ARBA" id="ARBA00022723"/>
    </source>
</evidence>
<evidence type="ECO:0000256" key="1">
    <source>
        <dbReference type="ARBA" id="ARBA00004123"/>
    </source>
</evidence>
<dbReference type="PROSITE" id="PS00028">
    <property type="entry name" value="ZINC_FINGER_C2H2_1"/>
    <property type="match status" value="3"/>
</dbReference>
<proteinExistence type="predicted"/>
<keyword evidence="6" id="KW-0539">Nucleus</keyword>
<accession>A0A9P0LDX3</accession>
<dbReference type="PANTHER" id="PTHR24394">
    <property type="entry name" value="ZINC FINGER PROTEIN"/>
    <property type="match status" value="1"/>
</dbReference>
<comment type="caution">
    <text evidence="9">The sequence shown here is derived from an EMBL/GenBank/DDBJ whole genome shotgun (WGS) entry which is preliminary data.</text>
</comment>
<dbReference type="AlphaFoldDB" id="A0A9P0LDX3"/>